<dbReference type="RefSeq" id="WP_284259535.1">
    <property type="nucleotide sequence ID" value="NZ_BSOS01000094.1"/>
</dbReference>
<organism evidence="2 3">
    <name type="scientific">Acidocella aquatica</name>
    <dbReference type="NCBI Taxonomy" id="1922313"/>
    <lineage>
        <taxon>Bacteria</taxon>
        <taxon>Pseudomonadati</taxon>
        <taxon>Pseudomonadota</taxon>
        <taxon>Alphaproteobacteria</taxon>
        <taxon>Acetobacterales</taxon>
        <taxon>Acidocellaceae</taxon>
        <taxon>Acidocella</taxon>
    </lineage>
</organism>
<evidence type="ECO:0000256" key="1">
    <source>
        <dbReference type="SAM" id="Coils"/>
    </source>
</evidence>
<feature type="coiled-coil region" evidence="1">
    <location>
        <begin position="49"/>
        <end position="76"/>
    </location>
</feature>
<evidence type="ECO:0000313" key="2">
    <source>
        <dbReference type="EMBL" id="GLR68686.1"/>
    </source>
</evidence>
<name>A0ABQ6AD19_9PROT</name>
<dbReference type="EMBL" id="BSOS01000094">
    <property type="protein sequence ID" value="GLR68686.1"/>
    <property type="molecule type" value="Genomic_DNA"/>
</dbReference>
<keyword evidence="1" id="KW-0175">Coiled coil</keyword>
<keyword evidence="3" id="KW-1185">Reference proteome</keyword>
<sequence>MRIKHTFRLPPALSAQLADYAGRKRMSQALIVEAALASFLSPDGSERLEAAISRRLDRHTRQLERLEHHVNISNEALALFVRFWLTATPPLPDANLTAAQASGHARYRGFVEALGRRIEKGQSLAAEIYEEPNQILKTTDKF</sequence>
<comment type="caution">
    <text evidence="2">The sequence shown here is derived from an EMBL/GenBank/DDBJ whole genome shotgun (WGS) entry which is preliminary data.</text>
</comment>
<gene>
    <name evidence="2" type="ORF">GCM10010909_33680</name>
</gene>
<reference evidence="3" key="1">
    <citation type="journal article" date="2019" name="Int. J. Syst. Evol. Microbiol.">
        <title>The Global Catalogue of Microorganisms (GCM) 10K type strain sequencing project: providing services to taxonomists for standard genome sequencing and annotation.</title>
        <authorList>
            <consortium name="The Broad Institute Genomics Platform"/>
            <consortium name="The Broad Institute Genome Sequencing Center for Infectious Disease"/>
            <person name="Wu L."/>
            <person name="Ma J."/>
        </authorList>
    </citation>
    <scope>NUCLEOTIDE SEQUENCE [LARGE SCALE GENOMIC DNA]</scope>
    <source>
        <strain evidence="3">NBRC 112502</strain>
    </source>
</reference>
<proteinExistence type="predicted"/>
<evidence type="ECO:0000313" key="3">
    <source>
        <dbReference type="Proteomes" id="UP001156641"/>
    </source>
</evidence>
<dbReference type="Proteomes" id="UP001156641">
    <property type="component" value="Unassembled WGS sequence"/>
</dbReference>
<accession>A0ABQ6AD19</accession>
<protein>
    <submittedName>
        <fullName evidence="2">CopG family transcriptional regulator</fullName>
    </submittedName>
</protein>